<dbReference type="InterPro" id="IPR000086">
    <property type="entry name" value="NUDIX_hydrolase_dom"/>
</dbReference>
<dbReference type="EMBL" id="JAUPEV010000004">
    <property type="protein sequence ID" value="MDO7252922.1"/>
    <property type="molecule type" value="Genomic_DNA"/>
</dbReference>
<evidence type="ECO:0000313" key="8">
    <source>
        <dbReference type="Proteomes" id="UP001177258"/>
    </source>
</evidence>
<keyword evidence="3" id="KW-0460">Magnesium</keyword>
<evidence type="ECO:0000256" key="1">
    <source>
        <dbReference type="ARBA" id="ARBA00001946"/>
    </source>
</evidence>
<dbReference type="Gene3D" id="3.90.79.10">
    <property type="entry name" value="Nucleoside Triphosphate Pyrophosphohydrolase"/>
    <property type="match status" value="1"/>
</dbReference>
<dbReference type="Pfam" id="PF00293">
    <property type="entry name" value="NUDIX"/>
    <property type="match status" value="1"/>
</dbReference>
<feature type="domain" description="Nudix hydrolase" evidence="5">
    <location>
        <begin position="47"/>
        <end position="187"/>
    </location>
</feature>
<dbReference type="Proteomes" id="UP001177258">
    <property type="component" value="Unassembled WGS sequence"/>
</dbReference>
<dbReference type="GO" id="GO:0016818">
    <property type="term" value="F:hydrolase activity, acting on acid anhydrides, in phosphorus-containing anhydrides"/>
    <property type="evidence" value="ECO:0007669"/>
    <property type="project" value="InterPro"/>
</dbReference>
<dbReference type="GO" id="GO:0019693">
    <property type="term" value="P:ribose phosphate metabolic process"/>
    <property type="evidence" value="ECO:0007669"/>
    <property type="project" value="TreeGrafter"/>
</dbReference>
<dbReference type="Proteomes" id="UP001240777">
    <property type="component" value="Unassembled WGS sequence"/>
</dbReference>
<name>A0AA90PYV5_9HELI</name>
<evidence type="ECO:0000256" key="3">
    <source>
        <dbReference type="PIRSR" id="PIRSR604385-2"/>
    </source>
</evidence>
<dbReference type="GO" id="GO:0006753">
    <property type="term" value="P:nucleoside phosphate metabolic process"/>
    <property type="evidence" value="ECO:0007669"/>
    <property type="project" value="TreeGrafter"/>
</dbReference>
<keyword evidence="9" id="KW-1185">Reference proteome</keyword>
<protein>
    <submittedName>
        <fullName evidence="7">NUDIX domain-containing protein</fullName>
    </submittedName>
</protein>
<reference evidence="6 8" key="3">
    <citation type="journal article" date="2024" name="Syst. Appl. Microbiol.">
        <title>Helicobacter cappadocius sp. nov., from lizards: The first psychrotrophic Helicobacter species.</title>
        <authorList>
            <person name="Aydin F."/>
            <person name="Tarhane S."/>
            <person name="Karakaya E."/>
            <person name="Abay S."/>
            <person name="Kayman T."/>
            <person name="Guran O."/>
            <person name="Bozkurt E."/>
            <person name="Uzum N."/>
            <person name="Avci A."/>
            <person name="Olgun K."/>
            <person name="Jablonski D."/>
            <person name="Guran C."/>
            <person name="Burcin Saticioglu I."/>
        </authorList>
    </citation>
    <scope>NUCLEOTIDE SEQUENCE [LARGE SCALE GENOMIC DNA]</scope>
    <source>
        <strain evidence="6">Faydin-H75</strain>
        <strain evidence="8">faydin-H76</strain>
    </source>
</reference>
<evidence type="ECO:0000313" key="9">
    <source>
        <dbReference type="Proteomes" id="UP001240777"/>
    </source>
</evidence>
<dbReference type="PROSITE" id="PS51462">
    <property type="entry name" value="NUDIX"/>
    <property type="match status" value="1"/>
</dbReference>
<feature type="binding site" evidence="3">
    <location>
        <position position="158"/>
    </location>
    <ligand>
        <name>Mg(2+)</name>
        <dbReference type="ChEBI" id="CHEBI:18420"/>
        <label>1</label>
    </ligand>
</feature>
<keyword evidence="3" id="KW-0479">Metal-binding</keyword>
<comment type="cofactor">
    <cofactor evidence="1 3">
        <name>Mg(2+)</name>
        <dbReference type="ChEBI" id="CHEBI:18420"/>
    </cofactor>
</comment>
<reference evidence="6" key="2">
    <citation type="submission" date="2023-07" db="EMBL/GenBank/DDBJ databases">
        <authorList>
            <person name="Aydin F."/>
            <person name="Tarhane S."/>
            <person name="Saticioglu I.B."/>
            <person name="Karakaya E."/>
            <person name="Abay S."/>
            <person name="Guran O."/>
            <person name="Bozkurt E."/>
            <person name="Uzum N."/>
            <person name="Olgun K."/>
            <person name="Jablonski D."/>
        </authorList>
    </citation>
    <scope>NUCLEOTIDE SEQUENCE</scope>
    <source>
        <strain evidence="6">Faydin-H75</strain>
    </source>
</reference>
<proteinExistence type="predicted"/>
<feature type="binding site" evidence="3">
    <location>
        <position position="88"/>
    </location>
    <ligand>
        <name>Mg(2+)</name>
        <dbReference type="ChEBI" id="CHEBI:18420"/>
        <label>1</label>
    </ligand>
</feature>
<reference evidence="7 9" key="1">
    <citation type="submission" date="2023-07" db="EMBL/GenBank/DDBJ databases">
        <title>Unpublished Manusciprt.</title>
        <authorList>
            <person name="Aydin F."/>
            <person name="Tarhane S."/>
            <person name="Saticioglu I.B."/>
            <person name="Karakaya E."/>
            <person name="Abay S."/>
            <person name="Guran O."/>
            <person name="Bozkurt E."/>
            <person name="Uzum N."/>
            <person name="Olgun K."/>
            <person name="Jablonski D."/>
        </authorList>
    </citation>
    <scope>NUCLEOTIDE SEQUENCE</scope>
    <source>
        <strain evidence="9">faydin-H75</strain>
        <strain evidence="7">Faydin-H76</strain>
    </source>
</reference>
<dbReference type="PANTHER" id="PTHR11839:SF15">
    <property type="entry name" value="URIDINE DIPHOSPHATE GLUCOSE PYROPHOSPHATASE NUDT14"/>
    <property type="match status" value="1"/>
</dbReference>
<feature type="short sequence motif" description="Nudix box" evidence="4">
    <location>
        <begin position="89"/>
        <end position="112"/>
    </location>
</feature>
<keyword evidence="2" id="KW-0378">Hydrolase</keyword>
<dbReference type="SUPFAM" id="SSF55811">
    <property type="entry name" value="Nudix"/>
    <property type="match status" value="1"/>
</dbReference>
<dbReference type="RefSeq" id="WP_305516769.1">
    <property type="nucleotide sequence ID" value="NZ_JAUPEV010000004.1"/>
</dbReference>
<dbReference type="AlphaFoldDB" id="A0AA90PYV5"/>
<dbReference type="InterPro" id="IPR004385">
    <property type="entry name" value="NDP_pyrophosphatase"/>
</dbReference>
<evidence type="ECO:0000313" key="6">
    <source>
        <dbReference type="EMBL" id="MDO7252922.1"/>
    </source>
</evidence>
<evidence type="ECO:0000313" key="7">
    <source>
        <dbReference type="EMBL" id="MDP2539088.1"/>
    </source>
</evidence>
<comment type="caution">
    <text evidence="7">The sequence shown here is derived from an EMBL/GenBank/DDBJ whole genome shotgun (WGS) entry which is preliminary data.</text>
</comment>
<evidence type="ECO:0000256" key="4">
    <source>
        <dbReference type="PIRSR" id="PIRSR604385-3"/>
    </source>
</evidence>
<sequence>MKYFSDVDSKVDFKSICFEECLDSNYIKPARMTYIENGKKKVWDIINSYDSVSILLYNQEIDSFLIVRQFRPAVYANNQDGYTYELCAGLIDKEGKSLEQIASEEIFEECGYDVKASDLKKIGSFFASTGISGSKQTIFFATISQENRINGGGGIDDECIDVLFLPLKEAQNFIDDDSIAKTPALAYAIKWYMDKFK</sequence>
<feature type="binding site" evidence="3">
    <location>
        <position position="105"/>
    </location>
    <ligand>
        <name>Mg(2+)</name>
        <dbReference type="ChEBI" id="CHEBI:18420"/>
        <label>1</label>
    </ligand>
</feature>
<feature type="binding site" evidence="3">
    <location>
        <position position="109"/>
    </location>
    <ligand>
        <name>Mg(2+)</name>
        <dbReference type="ChEBI" id="CHEBI:18420"/>
        <label>1</label>
    </ligand>
</feature>
<evidence type="ECO:0000256" key="2">
    <source>
        <dbReference type="ARBA" id="ARBA00022801"/>
    </source>
</evidence>
<accession>A0AA90PYV5</accession>
<dbReference type="CDD" id="cd18887">
    <property type="entry name" value="NUDIX_UGPPase_Nudt14"/>
    <property type="match status" value="1"/>
</dbReference>
<dbReference type="PANTHER" id="PTHR11839">
    <property type="entry name" value="UDP/ADP-SUGAR PYROPHOSPHATASE"/>
    <property type="match status" value="1"/>
</dbReference>
<evidence type="ECO:0000259" key="5">
    <source>
        <dbReference type="PROSITE" id="PS51462"/>
    </source>
</evidence>
<dbReference type="InterPro" id="IPR015797">
    <property type="entry name" value="NUDIX_hydrolase-like_dom_sf"/>
</dbReference>
<organism evidence="7 8">
    <name type="scientific">Helicobacter cappadocius</name>
    <dbReference type="NCBI Taxonomy" id="3063998"/>
    <lineage>
        <taxon>Bacteria</taxon>
        <taxon>Pseudomonadati</taxon>
        <taxon>Campylobacterota</taxon>
        <taxon>Epsilonproteobacteria</taxon>
        <taxon>Campylobacterales</taxon>
        <taxon>Helicobacteraceae</taxon>
        <taxon>Helicobacter</taxon>
    </lineage>
</organism>
<dbReference type="GO" id="GO:0046872">
    <property type="term" value="F:metal ion binding"/>
    <property type="evidence" value="ECO:0007669"/>
    <property type="project" value="UniProtKB-KW"/>
</dbReference>
<dbReference type="NCBIfam" id="TIGR00052">
    <property type="entry name" value="nudix-type nucleoside diphosphatase, YffH/AdpP family"/>
    <property type="match status" value="1"/>
</dbReference>
<dbReference type="EMBL" id="JAUYZK010000005">
    <property type="protein sequence ID" value="MDP2539088.1"/>
    <property type="molecule type" value="Genomic_DNA"/>
</dbReference>
<gene>
    <name evidence="6" type="ORF">Q5I04_03210</name>
    <name evidence="7" type="ORF">Q5I06_04790</name>
</gene>